<dbReference type="GO" id="GO:0004497">
    <property type="term" value="F:monooxygenase activity"/>
    <property type="evidence" value="ECO:0007669"/>
    <property type="project" value="UniProtKB-KW"/>
</dbReference>
<dbReference type="PRINTS" id="PR00385">
    <property type="entry name" value="P450"/>
</dbReference>
<dbReference type="GO" id="GO:0005506">
    <property type="term" value="F:iron ion binding"/>
    <property type="evidence" value="ECO:0007669"/>
    <property type="project" value="InterPro"/>
</dbReference>
<dbReference type="PANTHER" id="PTHR47947">
    <property type="entry name" value="CYTOCHROME P450 82C3-RELATED"/>
    <property type="match status" value="1"/>
</dbReference>
<name>A0AAV0RQ98_9ROSI</name>
<dbReference type="InterPro" id="IPR050651">
    <property type="entry name" value="Plant_Cytochrome_P450_Monoox"/>
</dbReference>
<accession>A0AAV0RQ98</accession>
<dbReference type="InterPro" id="IPR001128">
    <property type="entry name" value="Cyt_P450"/>
</dbReference>
<dbReference type="PRINTS" id="PR00463">
    <property type="entry name" value="EP450I"/>
</dbReference>
<evidence type="ECO:0000313" key="11">
    <source>
        <dbReference type="Proteomes" id="UP001154282"/>
    </source>
</evidence>
<dbReference type="InterPro" id="IPR036396">
    <property type="entry name" value="Cyt_P450_sf"/>
</dbReference>
<evidence type="ECO:0000256" key="1">
    <source>
        <dbReference type="ARBA" id="ARBA00010617"/>
    </source>
</evidence>
<dbReference type="GO" id="GO:0016705">
    <property type="term" value="F:oxidoreductase activity, acting on paired donors, with incorporation or reduction of molecular oxygen"/>
    <property type="evidence" value="ECO:0007669"/>
    <property type="project" value="InterPro"/>
</dbReference>
<evidence type="ECO:0000256" key="9">
    <source>
        <dbReference type="SAM" id="Phobius"/>
    </source>
</evidence>
<gene>
    <name evidence="10" type="ORF">LITE_LOCUS48832</name>
</gene>
<dbReference type="InterPro" id="IPR002401">
    <property type="entry name" value="Cyt_P450_E_grp-I"/>
</dbReference>
<dbReference type="Proteomes" id="UP001154282">
    <property type="component" value="Unassembled WGS sequence"/>
</dbReference>
<dbReference type="FunFam" id="1.10.630.10:FF:000026">
    <property type="entry name" value="Cytochrome P450 82C4"/>
    <property type="match status" value="1"/>
</dbReference>
<protein>
    <recommendedName>
        <fullName evidence="12">Cytochrome P450</fullName>
    </recommendedName>
</protein>
<comment type="caution">
    <text evidence="10">The sequence shown here is derived from an EMBL/GenBank/DDBJ whole genome shotgun (WGS) entry which is preliminary data.</text>
</comment>
<dbReference type="GO" id="GO:0020037">
    <property type="term" value="F:heme binding"/>
    <property type="evidence" value="ECO:0007669"/>
    <property type="project" value="InterPro"/>
</dbReference>
<dbReference type="SUPFAM" id="SSF48264">
    <property type="entry name" value="Cytochrome P450"/>
    <property type="match status" value="1"/>
</dbReference>
<dbReference type="AlphaFoldDB" id="A0AAV0RQ98"/>
<keyword evidence="9" id="KW-0472">Membrane</keyword>
<proteinExistence type="inferred from homology"/>
<evidence type="ECO:0008006" key="12">
    <source>
        <dbReference type="Google" id="ProtNLM"/>
    </source>
</evidence>
<dbReference type="Gene3D" id="1.10.630.10">
    <property type="entry name" value="Cytochrome P450"/>
    <property type="match status" value="1"/>
</dbReference>
<evidence type="ECO:0000256" key="2">
    <source>
        <dbReference type="ARBA" id="ARBA00022617"/>
    </source>
</evidence>
<keyword evidence="9" id="KW-1133">Transmembrane helix</keyword>
<feature type="transmembrane region" description="Helical" evidence="9">
    <location>
        <begin position="6"/>
        <end position="22"/>
    </location>
</feature>
<evidence type="ECO:0000256" key="7">
    <source>
        <dbReference type="PIRSR" id="PIRSR602401-1"/>
    </source>
</evidence>
<dbReference type="EMBL" id="CAMGYJ010000011">
    <property type="protein sequence ID" value="CAI0558567.1"/>
    <property type="molecule type" value="Genomic_DNA"/>
</dbReference>
<reference evidence="10" key="1">
    <citation type="submission" date="2022-08" db="EMBL/GenBank/DDBJ databases">
        <authorList>
            <person name="Gutierrez-Valencia J."/>
        </authorList>
    </citation>
    <scope>NUCLEOTIDE SEQUENCE</scope>
</reference>
<dbReference type="Pfam" id="PF00067">
    <property type="entry name" value="p450"/>
    <property type="match status" value="1"/>
</dbReference>
<evidence type="ECO:0000256" key="4">
    <source>
        <dbReference type="ARBA" id="ARBA00023002"/>
    </source>
</evidence>
<dbReference type="InterPro" id="IPR017972">
    <property type="entry name" value="Cyt_P450_CS"/>
</dbReference>
<comment type="similarity">
    <text evidence="1 8">Belongs to the cytochrome P450 family.</text>
</comment>
<comment type="cofactor">
    <cofactor evidence="7">
        <name>heme</name>
        <dbReference type="ChEBI" id="CHEBI:30413"/>
    </cofactor>
</comment>
<keyword evidence="6 8" id="KW-0503">Monooxygenase</keyword>
<evidence type="ECO:0000256" key="3">
    <source>
        <dbReference type="ARBA" id="ARBA00022723"/>
    </source>
</evidence>
<evidence type="ECO:0000313" key="10">
    <source>
        <dbReference type="EMBL" id="CAI0558567.1"/>
    </source>
</evidence>
<feature type="binding site" description="axial binding residue" evidence="7">
    <location>
        <position position="451"/>
    </location>
    <ligand>
        <name>heme</name>
        <dbReference type="ChEBI" id="CHEBI:30413"/>
    </ligand>
    <ligandPart>
        <name>Fe</name>
        <dbReference type="ChEBI" id="CHEBI:18248"/>
    </ligandPart>
</feature>
<keyword evidence="3 7" id="KW-0479">Metal-binding</keyword>
<keyword evidence="2 7" id="KW-0349">Heme</keyword>
<evidence type="ECO:0000256" key="8">
    <source>
        <dbReference type="RuleBase" id="RU000461"/>
    </source>
</evidence>
<keyword evidence="11" id="KW-1185">Reference proteome</keyword>
<organism evidence="10 11">
    <name type="scientific">Linum tenue</name>
    <dbReference type="NCBI Taxonomy" id="586396"/>
    <lineage>
        <taxon>Eukaryota</taxon>
        <taxon>Viridiplantae</taxon>
        <taxon>Streptophyta</taxon>
        <taxon>Embryophyta</taxon>
        <taxon>Tracheophyta</taxon>
        <taxon>Spermatophyta</taxon>
        <taxon>Magnoliopsida</taxon>
        <taxon>eudicotyledons</taxon>
        <taxon>Gunneridae</taxon>
        <taxon>Pentapetalae</taxon>
        <taxon>rosids</taxon>
        <taxon>fabids</taxon>
        <taxon>Malpighiales</taxon>
        <taxon>Linaceae</taxon>
        <taxon>Linum</taxon>
    </lineage>
</organism>
<sequence length="512" mass="57752">MESLPIITLAISFLCLSFYILADSRRRRRRSDNQTRFPPEPANPWPIIGHLPVMAGRELPHRALAALADKYGPVFTLRLGINRVLIVSSPEIAKELFTTKDTVALSRPAITATKVFSYDYAVFGMGPHGDYWRETRKISVLELLSARRLELLRHFRESEVQKSINELYNQIGRDPEIDLKKWIGDLSLNLMLKLVAGKSSSVSDSVSLVGFKNCVRELFKYGGTFVVGDALPFLRWMDIGGHEKKMKMVAREMDGYLQQWLDEHKENRGEKKTELDFIYVLLSLLDGQSLHGYDSDTIIKAMSLSMISGGTDTTNVSVVWAMALLLNNRHVLLKAQTELNDVVPRNRAVTESDIGNLVYLQAVVKEAMRMYPAAPLLAAREFITDCRVGGYEVRKGTWLMVNAWRIQNDPAVWPDPTRFDPERFLTAEYGEIDVKGHHFELFPFGSGRRACPGMNLGLQMVHLSLASFLHAFDFKTVGDEAVDMTESFGMTNMMAAPLQVVASPRLSRDVYA</sequence>
<dbReference type="PROSITE" id="PS00086">
    <property type="entry name" value="CYTOCHROME_P450"/>
    <property type="match status" value="1"/>
</dbReference>
<keyword evidence="9" id="KW-0812">Transmembrane</keyword>
<dbReference type="PANTHER" id="PTHR47947:SF39">
    <property type="entry name" value="CYTOCHROME P450"/>
    <property type="match status" value="1"/>
</dbReference>
<evidence type="ECO:0000256" key="5">
    <source>
        <dbReference type="ARBA" id="ARBA00023004"/>
    </source>
</evidence>
<keyword evidence="4 8" id="KW-0560">Oxidoreductase</keyword>
<keyword evidence="5 7" id="KW-0408">Iron</keyword>
<evidence type="ECO:0000256" key="6">
    <source>
        <dbReference type="ARBA" id="ARBA00023033"/>
    </source>
</evidence>